<keyword evidence="1" id="KW-0732">Signal</keyword>
<evidence type="ECO:0000313" key="3">
    <source>
        <dbReference type="EMBL" id="PZR05444.1"/>
    </source>
</evidence>
<comment type="caution">
    <text evidence="3">The sequence shown here is derived from an EMBL/GenBank/DDBJ whole genome shotgun (WGS) entry which is preliminary data.</text>
</comment>
<feature type="signal peptide" evidence="1">
    <location>
        <begin position="1"/>
        <end position="20"/>
    </location>
</feature>
<reference evidence="3 4" key="1">
    <citation type="submission" date="2017-08" db="EMBL/GenBank/DDBJ databases">
        <title>Infants hospitalized years apart are colonized by the same room-sourced microbial strains.</title>
        <authorList>
            <person name="Brooks B."/>
            <person name="Olm M.R."/>
            <person name="Firek B.A."/>
            <person name="Baker R."/>
            <person name="Thomas B.C."/>
            <person name="Morowitz M.J."/>
            <person name="Banfield J.F."/>
        </authorList>
    </citation>
    <scope>NUCLEOTIDE SEQUENCE [LARGE SCALE GENOMIC DNA]</scope>
    <source>
        <strain evidence="3">S2_003_000_R1_3</strain>
    </source>
</reference>
<dbReference type="Pfam" id="PF13472">
    <property type="entry name" value="Lipase_GDSL_2"/>
    <property type="match status" value="1"/>
</dbReference>
<dbReference type="EMBL" id="QFRA01000006">
    <property type="protein sequence ID" value="PZR05444.1"/>
    <property type="molecule type" value="Genomic_DNA"/>
</dbReference>
<dbReference type="Gene3D" id="3.40.50.1110">
    <property type="entry name" value="SGNH hydrolase"/>
    <property type="match status" value="1"/>
</dbReference>
<evidence type="ECO:0000256" key="1">
    <source>
        <dbReference type="SAM" id="SignalP"/>
    </source>
</evidence>
<proteinExistence type="predicted"/>
<dbReference type="InterPro" id="IPR013830">
    <property type="entry name" value="SGNH_hydro"/>
</dbReference>
<feature type="domain" description="SGNH hydrolase-type esterase" evidence="2">
    <location>
        <begin position="67"/>
        <end position="348"/>
    </location>
</feature>
<sequence length="362" mass="38983">MKSKKILAASASLIAGTALAATLFPAHSAPLSSDDRQLPTLDLTRLTQDDLNKDYGRQTSQPGNLVAFGDSIFANPTPGDALVGIAARKIPDQSVAQKIKNADPNLNPEGCAQGHPSLPKALAAKLGAPLNDYSCPGATVYTEHSFGSLSSPGPQNHNTIGAQVDKAIQDGTLNPDTKYVAIQGGYNDVYKNYLKPSGELPADQQVAQATNQATQKDAFAAAMDSILDRVKAAAPNAQIKTVGYHTITDDRPSGWQCFYHLGEGTENNNKWDLTYAFPVYWDTRGEINSNTWLRQAAERHDGVEYVDTREFSKDHGECAAPEQRWVAGILLDTTTGEHNLALHLTDTGIDQVAGHIATNYQR</sequence>
<gene>
    <name evidence="3" type="ORF">DI525_03950</name>
</gene>
<dbReference type="SUPFAM" id="SSF52266">
    <property type="entry name" value="SGNH hydrolase"/>
    <property type="match status" value="1"/>
</dbReference>
<feature type="chain" id="PRO_5016121968" description="SGNH hydrolase-type esterase domain-containing protein" evidence="1">
    <location>
        <begin position="21"/>
        <end position="362"/>
    </location>
</feature>
<dbReference type="AlphaFoldDB" id="A0A2W5UQE9"/>
<organism evidence="3 4">
    <name type="scientific">Corynebacterium kroppenstedtii</name>
    <dbReference type="NCBI Taxonomy" id="161879"/>
    <lineage>
        <taxon>Bacteria</taxon>
        <taxon>Bacillati</taxon>
        <taxon>Actinomycetota</taxon>
        <taxon>Actinomycetes</taxon>
        <taxon>Mycobacteriales</taxon>
        <taxon>Corynebacteriaceae</taxon>
        <taxon>Corynebacterium</taxon>
    </lineage>
</organism>
<dbReference type="RefSeq" id="WP_303734494.1">
    <property type="nucleotide sequence ID" value="NZ_CAKZHK010000008.1"/>
</dbReference>
<evidence type="ECO:0000313" key="4">
    <source>
        <dbReference type="Proteomes" id="UP000249432"/>
    </source>
</evidence>
<accession>A0A2W5UQE9</accession>
<evidence type="ECO:0000259" key="2">
    <source>
        <dbReference type="Pfam" id="PF13472"/>
    </source>
</evidence>
<protein>
    <recommendedName>
        <fullName evidence="2">SGNH hydrolase-type esterase domain-containing protein</fullName>
    </recommendedName>
</protein>
<dbReference type="Proteomes" id="UP000249432">
    <property type="component" value="Unassembled WGS sequence"/>
</dbReference>
<dbReference type="InterPro" id="IPR036514">
    <property type="entry name" value="SGNH_hydro_sf"/>
</dbReference>
<name>A0A2W5UQE9_9CORY</name>